<evidence type="ECO:0000256" key="1">
    <source>
        <dbReference type="ARBA" id="ARBA00022729"/>
    </source>
</evidence>
<dbReference type="Pfam" id="PF04355">
    <property type="entry name" value="BamE"/>
    <property type="match status" value="1"/>
</dbReference>
<accession>A0A0F9AC73</accession>
<dbReference type="GO" id="GO:0043165">
    <property type="term" value="P:Gram-negative-bacterium-type cell outer membrane assembly"/>
    <property type="evidence" value="ECO:0007669"/>
    <property type="project" value="TreeGrafter"/>
</dbReference>
<evidence type="ECO:0000259" key="4">
    <source>
        <dbReference type="Pfam" id="PF04355"/>
    </source>
</evidence>
<comment type="caution">
    <text evidence="5">The sequence shown here is derived from an EMBL/GenBank/DDBJ whole genome shotgun (WGS) entry which is preliminary data.</text>
</comment>
<gene>
    <name evidence="5" type="ORF">LCGC14_2590170</name>
</gene>
<evidence type="ECO:0000256" key="3">
    <source>
        <dbReference type="ARBA" id="ARBA00023237"/>
    </source>
</evidence>
<dbReference type="Gene3D" id="3.30.1450.10">
    <property type="match status" value="1"/>
</dbReference>
<dbReference type="InterPro" id="IPR026592">
    <property type="entry name" value="BamE"/>
</dbReference>
<dbReference type="GO" id="GO:0051205">
    <property type="term" value="P:protein insertion into membrane"/>
    <property type="evidence" value="ECO:0007669"/>
    <property type="project" value="TreeGrafter"/>
</dbReference>
<dbReference type="PANTHER" id="PTHR37482:SF1">
    <property type="entry name" value="OUTER MEMBRANE PROTEIN ASSEMBLY FACTOR BAME"/>
    <property type="match status" value="1"/>
</dbReference>
<evidence type="ECO:0000313" key="5">
    <source>
        <dbReference type="EMBL" id="KKL07025.1"/>
    </source>
</evidence>
<dbReference type="HAMAP" id="MF_00925">
    <property type="entry name" value="OM_assembly_BamE"/>
    <property type="match status" value="1"/>
</dbReference>
<keyword evidence="1" id="KW-0732">Signal</keyword>
<proteinExistence type="inferred from homology"/>
<organism evidence="5">
    <name type="scientific">marine sediment metagenome</name>
    <dbReference type="NCBI Taxonomy" id="412755"/>
    <lineage>
        <taxon>unclassified sequences</taxon>
        <taxon>metagenomes</taxon>
        <taxon>ecological metagenomes</taxon>
    </lineage>
</organism>
<dbReference type="InterPro" id="IPR037873">
    <property type="entry name" value="BamE-like"/>
</dbReference>
<dbReference type="InterPro" id="IPR007450">
    <property type="entry name" value="BamE_dom"/>
</dbReference>
<keyword evidence="3" id="KW-0998">Cell outer membrane</keyword>
<dbReference type="PANTHER" id="PTHR37482">
    <property type="entry name" value="OUTER MEMBRANE PROTEIN ASSEMBLY FACTOR BAME"/>
    <property type="match status" value="1"/>
</dbReference>
<dbReference type="GO" id="GO:1990063">
    <property type="term" value="C:Bam protein complex"/>
    <property type="evidence" value="ECO:0007669"/>
    <property type="project" value="TreeGrafter"/>
</dbReference>
<sequence>MHFIARMTCCLALALALSGCSDFSMPSFSMPTLPGIHKFDVQQGNVITQDMVDQLKPGMTKSQVRFIMGTPLLMDTFNQNRWDYYYSLAPKKGEEVRERVAIFFDNDQLVGFKGDYLPNTSNPE</sequence>
<dbReference type="GO" id="GO:0030674">
    <property type="term" value="F:protein-macromolecule adaptor activity"/>
    <property type="evidence" value="ECO:0007669"/>
    <property type="project" value="TreeGrafter"/>
</dbReference>
<dbReference type="EMBL" id="LAZR01043458">
    <property type="protein sequence ID" value="KKL07025.1"/>
    <property type="molecule type" value="Genomic_DNA"/>
</dbReference>
<reference evidence="5" key="1">
    <citation type="journal article" date="2015" name="Nature">
        <title>Complex archaea that bridge the gap between prokaryotes and eukaryotes.</title>
        <authorList>
            <person name="Spang A."/>
            <person name="Saw J.H."/>
            <person name="Jorgensen S.L."/>
            <person name="Zaremba-Niedzwiedzka K."/>
            <person name="Martijn J."/>
            <person name="Lind A.E."/>
            <person name="van Eijk R."/>
            <person name="Schleper C."/>
            <person name="Guy L."/>
            <person name="Ettema T.J."/>
        </authorList>
    </citation>
    <scope>NUCLEOTIDE SEQUENCE</scope>
</reference>
<feature type="domain" description="Outer membrane protein assembly factor BamE" evidence="4">
    <location>
        <begin position="44"/>
        <end position="113"/>
    </location>
</feature>
<dbReference type="PROSITE" id="PS51257">
    <property type="entry name" value="PROKAR_LIPOPROTEIN"/>
    <property type="match status" value="1"/>
</dbReference>
<name>A0A0F9AC73_9ZZZZ</name>
<protein>
    <recommendedName>
        <fullName evidence="4">Outer membrane protein assembly factor BamE domain-containing protein</fullName>
    </recommendedName>
</protein>
<evidence type="ECO:0000256" key="2">
    <source>
        <dbReference type="ARBA" id="ARBA00023136"/>
    </source>
</evidence>
<keyword evidence="2" id="KW-0472">Membrane</keyword>
<dbReference type="AlphaFoldDB" id="A0A0F9AC73"/>